<sequence>MEKDQSDRDNDHIHTDLNKKIVYLMPDIFIQPMFCLHSDSNGKIAHMRPLLVGLSVNSTCFEIELLGHFGF</sequence>
<evidence type="ECO:0000313" key="1">
    <source>
        <dbReference type="EMBL" id="MBW82227.1"/>
    </source>
</evidence>
<proteinExistence type="predicted"/>
<organism evidence="1">
    <name type="scientific">Rhizophora mucronata</name>
    <name type="common">Asiatic mangrove</name>
    <dbReference type="NCBI Taxonomy" id="61149"/>
    <lineage>
        <taxon>Eukaryota</taxon>
        <taxon>Viridiplantae</taxon>
        <taxon>Streptophyta</taxon>
        <taxon>Embryophyta</taxon>
        <taxon>Tracheophyta</taxon>
        <taxon>Spermatophyta</taxon>
        <taxon>Magnoliopsida</taxon>
        <taxon>eudicotyledons</taxon>
        <taxon>Gunneridae</taxon>
        <taxon>Pentapetalae</taxon>
        <taxon>rosids</taxon>
        <taxon>fabids</taxon>
        <taxon>Malpighiales</taxon>
        <taxon>Rhizophoraceae</taxon>
        <taxon>Rhizophora</taxon>
    </lineage>
</organism>
<dbReference type="AlphaFoldDB" id="A0A2P2ILW6"/>
<accession>A0A2P2ILW6</accession>
<name>A0A2P2ILW6_RHIMU</name>
<dbReference type="EMBL" id="GGEC01001744">
    <property type="protein sequence ID" value="MBW82227.1"/>
    <property type="molecule type" value="Transcribed_RNA"/>
</dbReference>
<reference evidence="1" key="1">
    <citation type="submission" date="2018-02" db="EMBL/GenBank/DDBJ databases">
        <title>Rhizophora mucronata_Transcriptome.</title>
        <authorList>
            <person name="Meera S.P."/>
            <person name="Sreeshan A."/>
            <person name="Augustine A."/>
        </authorList>
    </citation>
    <scope>NUCLEOTIDE SEQUENCE</scope>
    <source>
        <tissue evidence="1">Leaf</tissue>
    </source>
</reference>
<protein>
    <submittedName>
        <fullName evidence="1">Uncharacterized protein</fullName>
    </submittedName>
</protein>